<dbReference type="SUPFAM" id="SSF52833">
    <property type="entry name" value="Thioredoxin-like"/>
    <property type="match status" value="1"/>
</dbReference>
<evidence type="ECO:0000256" key="1">
    <source>
        <dbReference type="SAM" id="SignalP"/>
    </source>
</evidence>
<sequence length="187" mass="22102">MRIIFFFLILFSLKAQSQQLDVIRFNDVEVADIENYNVYLIDNDDFDSLLNVGNSEYKLVYTYAAWCKPCVETLPKVLDLVTRNKSKIDFYLITAQDENNTSEFNRIRYRLKEAGYEGPIFNISNKHSKRFKKKYISFVENISKEIKDYGLSLILFFAKDNNLLISSTYLKDEKYYLDQIQQVLDSK</sequence>
<proteinExistence type="predicted"/>
<reference evidence="2" key="1">
    <citation type="submission" date="2022-07" db="EMBL/GenBank/DDBJ databases">
        <title>Description and genome-wide analysis of Profundicola chukchiensis gen. nov., sp. nov., marine bacteria isolated from bottom sediments of the Chukchi Sea.</title>
        <authorList>
            <person name="Romanenko L."/>
            <person name="Otstavnykh N."/>
            <person name="Kurilenko V."/>
            <person name="Eremeev V."/>
            <person name="Velansky P."/>
            <person name="Mikhailov V."/>
            <person name="Isaeva M."/>
        </authorList>
    </citation>
    <scope>NUCLEOTIDE SEQUENCE</scope>
    <source>
        <strain evidence="2">KMM 9713</strain>
    </source>
</reference>
<feature type="chain" id="PRO_5040983782" description="Thioredoxin domain-containing protein" evidence="1">
    <location>
        <begin position="18"/>
        <end position="187"/>
    </location>
</feature>
<dbReference type="AlphaFoldDB" id="A0A9X4N242"/>
<dbReference type="Gene3D" id="3.40.30.10">
    <property type="entry name" value="Glutaredoxin"/>
    <property type="match status" value="1"/>
</dbReference>
<keyword evidence="3" id="KW-1185">Reference proteome</keyword>
<keyword evidence="1" id="KW-0732">Signal</keyword>
<comment type="caution">
    <text evidence="2">The sequence shown here is derived from an EMBL/GenBank/DDBJ whole genome shotgun (WGS) entry which is preliminary data.</text>
</comment>
<evidence type="ECO:0000313" key="3">
    <source>
        <dbReference type="Proteomes" id="UP001152599"/>
    </source>
</evidence>
<protein>
    <recommendedName>
        <fullName evidence="4">Thioredoxin domain-containing protein</fullName>
    </recommendedName>
</protein>
<gene>
    <name evidence="2" type="ORF">NMK71_02155</name>
</gene>
<dbReference type="EMBL" id="JANCMU010000001">
    <property type="protein sequence ID" value="MDG4945204.1"/>
    <property type="molecule type" value="Genomic_DNA"/>
</dbReference>
<evidence type="ECO:0000313" key="2">
    <source>
        <dbReference type="EMBL" id="MDG4945204.1"/>
    </source>
</evidence>
<dbReference type="RefSeq" id="WP_304416662.1">
    <property type="nucleotide sequence ID" value="NZ_JANAIE010000003.1"/>
</dbReference>
<name>A0A9X4N242_9FLAO</name>
<evidence type="ECO:0008006" key="4">
    <source>
        <dbReference type="Google" id="ProtNLM"/>
    </source>
</evidence>
<organism evidence="2 3">
    <name type="scientific">Profundicola chukchiensis</name>
    <dbReference type="NCBI Taxonomy" id="2961959"/>
    <lineage>
        <taxon>Bacteria</taxon>
        <taxon>Pseudomonadati</taxon>
        <taxon>Bacteroidota</taxon>
        <taxon>Flavobacteriia</taxon>
        <taxon>Flavobacteriales</taxon>
        <taxon>Weeksellaceae</taxon>
        <taxon>Profundicola</taxon>
    </lineage>
</organism>
<dbReference type="InterPro" id="IPR036249">
    <property type="entry name" value="Thioredoxin-like_sf"/>
</dbReference>
<feature type="signal peptide" evidence="1">
    <location>
        <begin position="1"/>
        <end position="17"/>
    </location>
</feature>
<dbReference type="Proteomes" id="UP001152599">
    <property type="component" value="Unassembled WGS sequence"/>
</dbReference>
<accession>A0A9X4N242</accession>